<dbReference type="InterPro" id="IPR036047">
    <property type="entry name" value="F-box-like_dom_sf"/>
</dbReference>
<dbReference type="AlphaFoldDB" id="A0A8T0F8K8"/>
<reference evidence="1" key="2">
    <citation type="submission" date="2020-06" db="EMBL/GenBank/DDBJ databases">
        <authorList>
            <person name="Sheffer M."/>
        </authorList>
    </citation>
    <scope>NUCLEOTIDE SEQUENCE</scope>
</reference>
<name>A0A8T0F8K8_ARGBR</name>
<evidence type="ECO:0000313" key="2">
    <source>
        <dbReference type="Proteomes" id="UP000807504"/>
    </source>
</evidence>
<keyword evidence="2" id="KW-1185">Reference proteome</keyword>
<gene>
    <name evidence="1" type="ORF">HNY73_008394</name>
</gene>
<protein>
    <submittedName>
        <fullName evidence="1">F-box only protein 39 like protein</fullName>
    </submittedName>
</protein>
<dbReference type="EMBL" id="JABXBU010000015">
    <property type="protein sequence ID" value="KAF8786712.1"/>
    <property type="molecule type" value="Genomic_DNA"/>
</dbReference>
<accession>A0A8T0F8K8</accession>
<dbReference type="SUPFAM" id="SSF81383">
    <property type="entry name" value="F-box domain"/>
    <property type="match status" value="1"/>
</dbReference>
<dbReference type="InterPro" id="IPR032675">
    <property type="entry name" value="LRR_dom_sf"/>
</dbReference>
<evidence type="ECO:0000313" key="1">
    <source>
        <dbReference type="EMBL" id="KAF8786712.1"/>
    </source>
</evidence>
<dbReference type="Proteomes" id="UP000807504">
    <property type="component" value="Unassembled WGS sequence"/>
</dbReference>
<comment type="caution">
    <text evidence="1">The sequence shown here is derived from an EMBL/GenBank/DDBJ whole genome shotgun (WGS) entry which is preliminary data.</text>
</comment>
<dbReference type="SUPFAM" id="SSF52047">
    <property type="entry name" value="RNI-like"/>
    <property type="match status" value="1"/>
</dbReference>
<proteinExistence type="predicted"/>
<dbReference type="Gene3D" id="3.80.10.10">
    <property type="entry name" value="Ribonuclease Inhibitor"/>
    <property type="match status" value="1"/>
</dbReference>
<sequence length="461" mass="54074">MNSFLGKKRKLGAELNPLFAVENNYSFLSRTDQSRMSQVCSRWSKDIGSPYLWKTMKFYLPEHYHSSEIYPEVKFACQHASMFRHVEIICKRVRTHLKSVIWKQLKLFLKAITDSSQFSSLKFINIGFYFHNLNSIIRKDLFKTIITFFISQKNLKTVVFQGSRFSKEEGLKLLRAILHSESNTIRHLTLRGFINENSSTVGNKYKSDLLEVCGRIANIESLEVDYAQTFEDVINCLYEKFCYSDYQFNKNKPSMSSLIIHCEDTRQSISRGILPRTWKYLKKVCPDLKVKMDVTIHNNLNREMGKFLVSKIPLQTLDFRFEKLLSSNADIRNLFTYFENCKYQDHLKILNVLWMPFVSEFESSLIPFVQTCKKLQTLHLHAQSTPIGIENILKAFLENSPASMKSITIWICQLQEEEDEDSFRALSEEYYPLFTAQGIDCFLIVDPRQRRQRQEQNVITT</sequence>
<reference evidence="1" key="1">
    <citation type="journal article" date="2020" name="bioRxiv">
        <title>Chromosome-level reference genome of the European wasp spider Argiope bruennichi: a resource for studies on range expansion and evolutionary adaptation.</title>
        <authorList>
            <person name="Sheffer M.M."/>
            <person name="Hoppe A."/>
            <person name="Krehenwinkel H."/>
            <person name="Uhl G."/>
            <person name="Kuss A.W."/>
            <person name="Jensen L."/>
            <person name="Jensen C."/>
            <person name="Gillespie R.G."/>
            <person name="Hoff K.J."/>
            <person name="Prost S."/>
        </authorList>
    </citation>
    <scope>NUCLEOTIDE SEQUENCE</scope>
</reference>
<organism evidence="1 2">
    <name type="scientific">Argiope bruennichi</name>
    <name type="common">Wasp spider</name>
    <name type="synonym">Aranea bruennichi</name>
    <dbReference type="NCBI Taxonomy" id="94029"/>
    <lineage>
        <taxon>Eukaryota</taxon>
        <taxon>Metazoa</taxon>
        <taxon>Ecdysozoa</taxon>
        <taxon>Arthropoda</taxon>
        <taxon>Chelicerata</taxon>
        <taxon>Arachnida</taxon>
        <taxon>Araneae</taxon>
        <taxon>Araneomorphae</taxon>
        <taxon>Entelegynae</taxon>
        <taxon>Araneoidea</taxon>
        <taxon>Araneidae</taxon>
        <taxon>Argiope</taxon>
    </lineage>
</organism>